<protein>
    <submittedName>
        <fullName evidence="2">N-acetyltransferase</fullName>
    </submittedName>
</protein>
<name>A0A4Y8TUS9_9MICC</name>
<evidence type="ECO:0000313" key="3">
    <source>
        <dbReference type="Proteomes" id="UP000297638"/>
    </source>
</evidence>
<evidence type="ECO:0000313" key="2">
    <source>
        <dbReference type="EMBL" id="TFH55218.1"/>
    </source>
</evidence>
<dbReference type="InterPro" id="IPR000182">
    <property type="entry name" value="GNAT_dom"/>
</dbReference>
<gene>
    <name evidence="2" type="ORF">EXY26_14845</name>
</gene>
<dbReference type="PANTHER" id="PTHR43792">
    <property type="entry name" value="GNAT FAMILY, PUTATIVE (AFU_ORTHOLOGUE AFUA_3G00765)-RELATED-RELATED"/>
    <property type="match status" value="1"/>
</dbReference>
<proteinExistence type="predicted"/>
<dbReference type="Proteomes" id="UP000297638">
    <property type="component" value="Unassembled WGS sequence"/>
</dbReference>
<dbReference type="GeneID" id="303184724"/>
<dbReference type="Pfam" id="PF13302">
    <property type="entry name" value="Acetyltransf_3"/>
    <property type="match status" value="1"/>
</dbReference>
<organism evidence="2 3">
    <name type="scientific">Glutamicibacter arilaitensis</name>
    <dbReference type="NCBI Taxonomy" id="256701"/>
    <lineage>
        <taxon>Bacteria</taxon>
        <taxon>Bacillati</taxon>
        <taxon>Actinomycetota</taxon>
        <taxon>Actinomycetes</taxon>
        <taxon>Micrococcales</taxon>
        <taxon>Micrococcaceae</taxon>
        <taxon>Glutamicibacter</taxon>
    </lineage>
</organism>
<dbReference type="EMBL" id="SPDS01000002">
    <property type="protein sequence ID" value="TFH55218.1"/>
    <property type="molecule type" value="Genomic_DNA"/>
</dbReference>
<keyword evidence="2" id="KW-0808">Transferase</keyword>
<comment type="caution">
    <text evidence="2">The sequence shown here is derived from an EMBL/GenBank/DDBJ whole genome shotgun (WGS) entry which is preliminary data.</text>
</comment>
<dbReference type="RefSeq" id="WP_013348488.1">
    <property type="nucleotide sequence ID" value="NZ_JABUYH010000041.1"/>
</dbReference>
<accession>A0A4Y8TUS9</accession>
<dbReference type="PROSITE" id="PS51186">
    <property type="entry name" value="GNAT"/>
    <property type="match status" value="1"/>
</dbReference>
<dbReference type="InterPro" id="IPR051531">
    <property type="entry name" value="N-acetyltransferase"/>
</dbReference>
<dbReference type="InterPro" id="IPR016181">
    <property type="entry name" value="Acyl_CoA_acyltransferase"/>
</dbReference>
<sequence length="161" mass="17186">MGPSLVLTAMTKADAEFVARLAADERVTAYIGDGHTWSHEYTAQRVDHALLNAGICWYIARRQNSPVGLFTATERPAATEIGYWIDPEFWGQGLAKSLVGEGLATLQAEGRSALIARVDSANIASLKVLKRHGFIAQAKEGPGLITLTRAMPAEPIPASGG</sequence>
<evidence type="ECO:0000259" key="1">
    <source>
        <dbReference type="PROSITE" id="PS51186"/>
    </source>
</evidence>
<dbReference type="GO" id="GO:0016747">
    <property type="term" value="F:acyltransferase activity, transferring groups other than amino-acyl groups"/>
    <property type="evidence" value="ECO:0007669"/>
    <property type="project" value="InterPro"/>
</dbReference>
<dbReference type="AlphaFoldDB" id="A0A4Y8TUS9"/>
<dbReference type="Gene3D" id="3.40.630.30">
    <property type="match status" value="1"/>
</dbReference>
<dbReference type="SUPFAM" id="SSF55729">
    <property type="entry name" value="Acyl-CoA N-acyltransferases (Nat)"/>
    <property type="match status" value="1"/>
</dbReference>
<dbReference type="CDD" id="cd04301">
    <property type="entry name" value="NAT_SF"/>
    <property type="match status" value="1"/>
</dbReference>
<reference evidence="2 3" key="1">
    <citation type="submission" date="2019-03" db="EMBL/GenBank/DDBJ databases">
        <title>Glutamicibacter sp. LJH19 genome.</title>
        <authorList>
            <person name="Sinai Borker S."/>
            <person name="Kumar R."/>
        </authorList>
    </citation>
    <scope>NUCLEOTIDE SEQUENCE [LARGE SCALE GENOMIC DNA]</scope>
    <source>
        <strain evidence="2 3">LJH19</strain>
    </source>
</reference>
<feature type="domain" description="N-acetyltransferase" evidence="1">
    <location>
        <begin position="5"/>
        <end position="154"/>
    </location>
</feature>